<accession>W0I1Z6</accession>
<feature type="domain" description="Integrase SSV1 C-terminal" evidence="2">
    <location>
        <begin position="119"/>
        <end position="277"/>
    </location>
</feature>
<dbReference type="EMBL" id="CP006965">
    <property type="protein sequence ID" value="AHF80034.1"/>
    <property type="molecule type" value="Genomic_DNA"/>
</dbReference>
<gene>
    <name evidence="3" type="ORF">TES1_0646</name>
</gene>
<dbReference type="GO" id="GO:0006310">
    <property type="term" value="P:DNA recombination"/>
    <property type="evidence" value="ECO:0007669"/>
    <property type="project" value="UniProtKB-KW"/>
</dbReference>
<evidence type="ECO:0000259" key="2">
    <source>
        <dbReference type="Pfam" id="PF16795"/>
    </source>
</evidence>
<dbReference type="HOGENOM" id="CLU_062372_0_0_2"/>
<dbReference type="KEGG" id="ths:TES1_0646"/>
<reference evidence="3 4" key="1">
    <citation type="journal article" date="2014" name="Int. J. Syst. Evol. Microbiol.">
        <title>Thermococcus paralvinellae sp. nov. and Thermococcus cleftensis sp. nov. of hyperthermophilic heterotrophs from deep-sea hydrothermal vents.</title>
        <authorList>
            <person name="Hensley S.A."/>
            <person name="Jung J.H."/>
            <person name="Park C.S."/>
            <person name="Holden J.F."/>
        </authorList>
    </citation>
    <scope>NUCLEOTIDE SEQUENCE [LARGE SCALE GENOMIC DNA]</scope>
    <source>
        <strain evidence="3 4">ES1</strain>
    </source>
</reference>
<dbReference type="InterPro" id="IPR011010">
    <property type="entry name" value="DNA_brk_join_enz"/>
</dbReference>
<keyword evidence="4" id="KW-1185">Reference proteome</keyword>
<evidence type="ECO:0000313" key="3">
    <source>
        <dbReference type="EMBL" id="AHF80034.1"/>
    </source>
</evidence>
<dbReference type="Pfam" id="PF16795">
    <property type="entry name" value="Phage_integr_3"/>
    <property type="match status" value="1"/>
</dbReference>
<dbReference type="InterPro" id="IPR013762">
    <property type="entry name" value="Integrase-like_cat_sf"/>
</dbReference>
<name>W0I1Z6_9EURY</name>
<dbReference type="SUPFAM" id="SSF56349">
    <property type="entry name" value="DNA breaking-rejoining enzymes"/>
    <property type="match status" value="1"/>
</dbReference>
<sequence>MSSAIELIDPAEGLFPSTNPLSSQGWVRNSKKFQRYLRSKVTEETVQQYMSGLTRFFAKYKKIEGSLDLKEKISDATKPTQLAMRNYIHFLYYDKQITRLERDELLEVIKIKKTGIRTIFISDDDIIEAFKVITTRRAEKYRPIFLLTLYSGARLRTIIRAVNNFDVTKIVKIDNELGRYEINNINSNKKEFYIYAPIELFLEASKYQYDYKLARKRITYGNVSANTLRKYFYTKATELGIPEGVIDFIQSRSTKSVGVLHYLDKVKLADKYYPKIFNAIREVLREAKK</sequence>
<organism evidence="3 4">
    <name type="scientific">Thermococcus paralvinellae</name>
    <dbReference type="NCBI Taxonomy" id="582419"/>
    <lineage>
        <taxon>Archaea</taxon>
        <taxon>Methanobacteriati</taxon>
        <taxon>Methanobacteriota</taxon>
        <taxon>Thermococci</taxon>
        <taxon>Thermococcales</taxon>
        <taxon>Thermococcaceae</taxon>
        <taxon>Thermococcus</taxon>
    </lineage>
</organism>
<dbReference type="GO" id="GO:0003677">
    <property type="term" value="F:DNA binding"/>
    <property type="evidence" value="ECO:0007669"/>
    <property type="project" value="InterPro"/>
</dbReference>
<proteinExistence type="predicted"/>
<evidence type="ECO:0000313" key="4">
    <source>
        <dbReference type="Proteomes" id="UP000019027"/>
    </source>
</evidence>
<dbReference type="AlphaFoldDB" id="W0I1Z6"/>
<protein>
    <recommendedName>
        <fullName evidence="2">Integrase SSV1 C-terminal domain-containing protein</fullName>
    </recommendedName>
</protein>
<evidence type="ECO:0000256" key="1">
    <source>
        <dbReference type="ARBA" id="ARBA00023172"/>
    </source>
</evidence>
<dbReference type="InterPro" id="IPR031857">
    <property type="entry name" value="Integrase_SSV1_C"/>
</dbReference>
<dbReference type="Proteomes" id="UP000019027">
    <property type="component" value="Chromosome"/>
</dbReference>
<dbReference type="GO" id="GO:0015074">
    <property type="term" value="P:DNA integration"/>
    <property type="evidence" value="ECO:0007669"/>
    <property type="project" value="InterPro"/>
</dbReference>
<dbReference type="Gene3D" id="1.10.443.10">
    <property type="entry name" value="Intergrase catalytic core"/>
    <property type="match status" value="1"/>
</dbReference>
<keyword evidence="1" id="KW-0233">DNA recombination</keyword>